<reference evidence="3" key="1">
    <citation type="submission" date="2025-08" db="UniProtKB">
        <authorList>
            <consortium name="Ensembl"/>
        </authorList>
    </citation>
    <scope>IDENTIFICATION</scope>
</reference>
<sequence>DTLEYRNILFYNTQLKDDEFKKFKWFLKQDDISAAQLEKADRQDTVDLMAQKYGGTGAMKETMTVLEKISRNDLVQGLQNSSQDPKGKLGEGKDLKT</sequence>
<evidence type="ECO:0000259" key="2">
    <source>
        <dbReference type="PROSITE" id="PS50824"/>
    </source>
</evidence>
<dbReference type="AlphaFoldDB" id="A0A8D0CYU3"/>
<accession>A0A8D0CYU3</accession>
<dbReference type="Pfam" id="PF02758">
    <property type="entry name" value="PYRIN"/>
    <property type="match status" value="1"/>
</dbReference>
<feature type="compositionally biased region" description="Basic and acidic residues" evidence="1">
    <location>
        <begin position="85"/>
        <end position="97"/>
    </location>
</feature>
<dbReference type="Ensembl" id="ENSSLUT00000021860.1">
    <property type="protein sequence ID" value="ENSSLUP00000021189.1"/>
    <property type="gene ID" value="ENSSLUG00000009780.1"/>
</dbReference>
<evidence type="ECO:0000313" key="4">
    <source>
        <dbReference type="Proteomes" id="UP000694568"/>
    </source>
</evidence>
<proteinExistence type="predicted"/>
<dbReference type="InterPro" id="IPR011029">
    <property type="entry name" value="DEATH-like_dom_sf"/>
</dbReference>
<protein>
    <recommendedName>
        <fullName evidence="2">Pyrin domain-containing protein</fullName>
    </recommendedName>
</protein>
<dbReference type="SUPFAM" id="SSF47986">
    <property type="entry name" value="DEATH domain"/>
    <property type="match status" value="1"/>
</dbReference>
<feature type="domain" description="Pyrin" evidence="2">
    <location>
        <begin position="15"/>
        <end position="84"/>
    </location>
</feature>
<dbReference type="Gene3D" id="1.10.533.10">
    <property type="entry name" value="Death Domain, Fas"/>
    <property type="match status" value="1"/>
</dbReference>
<name>A0A8D0CYU3_SANLU</name>
<dbReference type="GeneTree" id="ENSGT00990000204250"/>
<evidence type="ECO:0000256" key="1">
    <source>
        <dbReference type="SAM" id="MobiDB-lite"/>
    </source>
</evidence>
<feature type="region of interest" description="Disordered" evidence="1">
    <location>
        <begin position="76"/>
        <end position="97"/>
    </location>
</feature>
<dbReference type="PROSITE" id="PS50824">
    <property type="entry name" value="DAPIN"/>
    <property type="match status" value="1"/>
</dbReference>
<organism evidence="3 4">
    <name type="scientific">Sander lucioperca</name>
    <name type="common">Pike-perch</name>
    <name type="synonym">Perca lucioperca</name>
    <dbReference type="NCBI Taxonomy" id="283035"/>
    <lineage>
        <taxon>Eukaryota</taxon>
        <taxon>Metazoa</taxon>
        <taxon>Chordata</taxon>
        <taxon>Craniata</taxon>
        <taxon>Vertebrata</taxon>
        <taxon>Euteleostomi</taxon>
        <taxon>Actinopterygii</taxon>
        <taxon>Neopterygii</taxon>
        <taxon>Teleostei</taxon>
        <taxon>Neoteleostei</taxon>
        <taxon>Acanthomorphata</taxon>
        <taxon>Eupercaria</taxon>
        <taxon>Perciformes</taxon>
        <taxon>Percoidei</taxon>
        <taxon>Percidae</taxon>
        <taxon>Luciopercinae</taxon>
        <taxon>Sander</taxon>
    </lineage>
</organism>
<reference evidence="3" key="2">
    <citation type="submission" date="2025-09" db="UniProtKB">
        <authorList>
            <consortium name="Ensembl"/>
        </authorList>
    </citation>
    <scope>IDENTIFICATION</scope>
</reference>
<keyword evidence="4" id="KW-1185">Reference proteome</keyword>
<dbReference type="InterPro" id="IPR004020">
    <property type="entry name" value="DAPIN"/>
</dbReference>
<evidence type="ECO:0000313" key="3">
    <source>
        <dbReference type="Ensembl" id="ENSSLUP00000021189.1"/>
    </source>
</evidence>
<dbReference type="SMART" id="SM01289">
    <property type="entry name" value="PYRIN"/>
    <property type="match status" value="1"/>
</dbReference>
<dbReference type="Proteomes" id="UP000694568">
    <property type="component" value="Unplaced"/>
</dbReference>